<dbReference type="InterPro" id="IPR029071">
    <property type="entry name" value="Ubiquitin-like_domsf"/>
</dbReference>
<organism evidence="10 11">
    <name type="scientific">Papiliotrema laurentii</name>
    <name type="common">Cryptococcus laurentii</name>
    <dbReference type="NCBI Taxonomy" id="5418"/>
    <lineage>
        <taxon>Eukaryota</taxon>
        <taxon>Fungi</taxon>
        <taxon>Dikarya</taxon>
        <taxon>Basidiomycota</taxon>
        <taxon>Agaricomycotina</taxon>
        <taxon>Tremellomycetes</taxon>
        <taxon>Tremellales</taxon>
        <taxon>Rhynchogastremaceae</taxon>
        <taxon>Papiliotrema</taxon>
    </lineage>
</organism>
<keyword evidence="9" id="KW-0813">Transport</keyword>
<reference evidence="10" key="1">
    <citation type="submission" date="2023-02" db="EMBL/GenBank/DDBJ databases">
        <title>Identification and recombinant expression of a fungal hydrolase from Papiliotrema laurentii that hydrolyzes apple cutin and clears colloidal polyester polyurethane.</title>
        <authorList>
            <consortium name="DOE Joint Genome Institute"/>
            <person name="Roman V.A."/>
            <person name="Bojanowski C."/>
            <person name="Crable B.R."/>
            <person name="Wagner D.N."/>
            <person name="Hung C.S."/>
            <person name="Nadeau L.J."/>
            <person name="Schratz L."/>
            <person name="Haridas S."/>
            <person name="Pangilinan J."/>
            <person name="Lipzen A."/>
            <person name="Na H."/>
            <person name="Yan M."/>
            <person name="Ng V."/>
            <person name="Grigoriev I.V."/>
            <person name="Spatafora J.W."/>
            <person name="Barlow D."/>
            <person name="Biffinger J."/>
            <person name="Kelley-Loughnane N."/>
            <person name="Varaljay V.A."/>
            <person name="Crookes-Goodson W.J."/>
        </authorList>
    </citation>
    <scope>NUCLEOTIDE SEQUENCE</scope>
    <source>
        <strain evidence="10">5307AH</strain>
    </source>
</reference>
<dbReference type="PANTHER" id="PTHR13385">
    <property type="entry name" value="AUTOPHAGY PROTEIN 12"/>
    <property type="match status" value="1"/>
</dbReference>
<comment type="function">
    <text evidence="8">Ubiquitin-like protein involved in cytoplasm to vacuole transport (Cvt), autophagy vesicles formation, mitophagy, and nucleophagy. Conjugation with ATG5 through a ubiquitin-like conjugating system involving also ATG7 as an E1-like activating enzyme and ATG10 as an E2-like conjugating enzyme, is essential for its function. The ATG12-ATG5 conjugate functions as an E3-like enzyme which is required for lipidation of ATG8 and ATG8 association to the vesicle membranes.</text>
</comment>
<dbReference type="FunFam" id="3.10.20.90:FF:000150">
    <property type="entry name" value="Ubiquitin-like protein ATG12"/>
    <property type="match status" value="1"/>
</dbReference>
<dbReference type="GO" id="GO:0000045">
    <property type="term" value="P:autophagosome assembly"/>
    <property type="evidence" value="ECO:0007669"/>
    <property type="project" value="InterPro"/>
</dbReference>
<comment type="subcellular location">
    <subcellularLocation>
        <location evidence="1 9">Preautophagosomal structure membrane</location>
        <topology evidence="1 9">Peripheral membrane protein</topology>
    </subcellularLocation>
</comment>
<keyword evidence="11" id="KW-1185">Reference proteome</keyword>
<evidence type="ECO:0000256" key="1">
    <source>
        <dbReference type="ARBA" id="ARBA00004623"/>
    </source>
</evidence>
<comment type="similarity">
    <text evidence="2 9">Belongs to the ATG12 family.</text>
</comment>
<dbReference type="Proteomes" id="UP001182556">
    <property type="component" value="Unassembled WGS sequence"/>
</dbReference>
<dbReference type="GO" id="GO:0034727">
    <property type="term" value="P:piecemeal microautophagy of the nucleus"/>
    <property type="evidence" value="ECO:0007669"/>
    <property type="project" value="TreeGrafter"/>
</dbReference>
<keyword evidence="9" id="KW-0472">Membrane</keyword>
<evidence type="ECO:0000256" key="7">
    <source>
        <dbReference type="ARBA" id="ARBA00023006"/>
    </source>
</evidence>
<dbReference type="GO" id="GO:0061723">
    <property type="term" value="P:glycophagy"/>
    <property type="evidence" value="ECO:0007669"/>
    <property type="project" value="TreeGrafter"/>
</dbReference>
<dbReference type="SUPFAM" id="SSF54236">
    <property type="entry name" value="Ubiquitin-like"/>
    <property type="match status" value="1"/>
</dbReference>
<evidence type="ECO:0000256" key="9">
    <source>
        <dbReference type="RuleBase" id="RU361201"/>
    </source>
</evidence>
<dbReference type="EMBL" id="JAODAN010000009">
    <property type="protein sequence ID" value="KAK1922089.1"/>
    <property type="molecule type" value="Genomic_DNA"/>
</dbReference>
<dbReference type="CDD" id="cd01612">
    <property type="entry name" value="Ubl_ATG12"/>
    <property type="match status" value="1"/>
</dbReference>
<dbReference type="GO" id="GO:0034045">
    <property type="term" value="C:phagophore assembly site membrane"/>
    <property type="evidence" value="ECO:0007669"/>
    <property type="project" value="UniProtKB-SubCell"/>
</dbReference>
<sequence length="155" mass="16710">MTPVDPNRATTPLLCWSSLEHHNMSQPIPDLMSPALQTGGDTDPTLAASVAKVSAKEALETYKQKDASKVVVRFKSIGSAPIMKNNVFKITAGNKFQAVIVFLRNQLGLKAGDPLFTYINAAFAPAPDDTVGNLFKCFGTEGHLLVNYSNTQAWG</sequence>
<evidence type="ECO:0000256" key="8">
    <source>
        <dbReference type="ARBA" id="ARBA00025360"/>
    </source>
</evidence>
<dbReference type="PANTHER" id="PTHR13385:SF0">
    <property type="entry name" value="UBIQUITIN-LIKE PROTEIN ATG12"/>
    <property type="match status" value="1"/>
</dbReference>
<keyword evidence="7 9" id="KW-0072">Autophagy</keyword>
<dbReference type="GO" id="GO:0019776">
    <property type="term" value="F:Atg8-family ligase activity"/>
    <property type="evidence" value="ECO:0007669"/>
    <property type="project" value="TreeGrafter"/>
</dbReference>
<name>A0AAD9CWM8_PAPLA</name>
<keyword evidence="5 9" id="KW-1017">Isopeptide bond</keyword>
<dbReference type="GO" id="GO:0000422">
    <property type="term" value="P:autophagy of mitochondrion"/>
    <property type="evidence" value="ECO:0007669"/>
    <property type="project" value="TreeGrafter"/>
</dbReference>
<keyword evidence="9" id="KW-0653">Protein transport</keyword>
<evidence type="ECO:0000313" key="11">
    <source>
        <dbReference type="Proteomes" id="UP001182556"/>
    </source>
</evidence>
<dbReference type="GO" id="GO:0015031">
    <property type="term" value="P:protein transport"/>
    <property type="evidence" value="ECO:0007669"/>
    <property type="project" value="UniProtKB-KW"/>
</dbReference>
<comment type="caution">
    <text evidence="10">The sequence shown here is derived from an EMBL/GenBank/DDBJ whole genome shotgun (WGS) entry which is preliminary data.</text>
</comment>
<protein>
    <recommendedName>
        <fullName evidence="4 9">Ubiquitin-like protein ATG12</fullName>
    </recommendedName>
</protein>
<comment type="subunit">
    <text evidence="3 9">Forms a conjugate with ATG5.</text>
</comment>
<proteinExistence type="inferred from homology"/>
<gene>
    <name evidence="10" type="ORF">DB88DRAFT_497101</name>
</gene>
<dbReference type="AlphaFoldDB" id="A0AAD9CWM8"/>
<dbReference type="GO" id="GO:0000421">
    <property type="term" value="C:autophagosome membrane"/>
    <property type="evidence" value="ECO:0007669"/>
    <property type="project" value="TreeGrafter"/>
</dbReference>
<dbReference type="InterPro" id="IPR007242">
    <property type="entry name" value="Atg12"/>
</dbReference>
<accession>A0AAD9CWM8</accession>
<evidence type="ECO:0000256" key="2">
    <source>
        <dbReference type="ARBA" id="ARBA00007778"/>
    </source>
</evidence>
<dbReference type="Gene3D" id="3.10.20.90">
    <property type="entry name" value="Phosphatidylinositol 3-kinase Catalytic Subunit, Chain A, domain 1"/>
    <property type="match status" value="1"/>
</dbReference>
<dbReference type="GO" id="GO:0034274">
    <property type="term" value="C:Atg12-Atg5-Atg16 complex"/>
    <property type="evidence" value="ECO:0007669"/>
    <property type="project" value="TreeGrafter"/>
</dbReference>
<dbReference type="Pfam" id="PF04110">
    <property type="entry name" value="APG12"/>
    <property type="match status" value="1"/>
</dbReference>
<dbReference type="GO" id="GO:0097352">
    <property type="term" value="P:autophagosome maturation"/>
    <property type="evidence" value="ECO:0007669"/>
    <property type="project" value="TreeGrafter"/>
</dbReference>
<evidence type="ECO:0000313" key="10">
    <source>
        <dbReference type="EMBL" id="KAK1922089.1"/>
    </source>
</evidence>
<evidence type="ECO:0000256" key="5">
    <source>
        <dbReference type="ARBA" id="ARBA00022499"/>
    </source>
</evidence>
<evidence type="ECO:0000256" key="6">
    <source>
        <dbReference type="ARBA" id="ARBA00022786"/>
    </source>
</evidence>
<evidence type="ECO:0000256" key="4">
    <source>
        <dbReference type="ARBA" id="ARBA00015875"/>
    </source>
</evidence>
<evidence type="ECO:0000256" key="3">
    <source>
        <dbReference type="ARBA" id="ARBA00011288"/>
    </source>
</evidence>
<keyword evidence="6 9" id="KW-0833">Ubl conjugation pathway</keyword>